<sequence>MTSKTTTTNSIPKPLVTTNQSVIVATIVISVLTNFYWLLLLPILAGLSGIILQKNFVILFAKRFLKKKPSEYLQEDKADLRFNQVIATSFLTLSLVAWLTGHGILAIVFAVIVFTAASVALSGFCVGCWIRFQFNQWKYRQTLKKS</sequence>
<dbReference type="RefSeq" id="WP_172355044.1">
    <property type="nucleotide sequence ID" value="NZ_BLLH01000001.1"/>
</dbReference>
<dbReference type="EMBL" id="BLLH01000001">
    <property type="protein sequence ID" value="GFH39984.1"/>
    <property type="molecule type" value="Genomic_DNA"/>
</dbReference>
<dbReference type="InterPro" id="IPR016942">
    <property type="entry name" value="UCP030042"/>
</dbReference>
<keyword evidence="1" id="KW-1133">Transmembrane helix</keyword>
<proteinExistence type="predicted"/>
<organism evidence="3 4">
    <name type="scientific">Pseudolactococcus insecticola</name>
    <dbReference type="NCBI Taxonomy" id="2709158"/>
    <lineage>
        <taxon>Bacteria</taxon>
        <taxon>Bacillati</taxon>
        <taxon>Bacillota</taxon>
        <taxon>Bacilli</taxon>
        <taxon>Lactobacillales</taxon>
        <taxon>Streptococcaceae</taxon>
        <taxon>Pseudolactococcus</taxon>
    </lineage>
</organism>
<dbReference type="Pfam" id="PF14340">
    <property type="entry name" value="DUF4395"/>
    <property type="match status" value="1"/>
</dbReference>
<evidence type="ECO:0000313" key="4">
    <source>
        <dbReference type="Proteomes" id="UP000475928"/>
    </source>
</evidence>
<reference evidence="3 4" key="1">
    <citation type="submission" date="2020-02" db="EMBL/GenBank/DDBJ databases">
        <title>Draft genome sequence of Lactococcus sp. Hs20B0-1.</title>
        <authorList>
            <person name="Noda S."/>
            <person name="Yuki M."/>
            <person name="Ohkuma M."/>
        </authorList>
    </citation>
    <scope>NUCLEOTIDE SEQUENCE [LARGE SCALE GENOMIC DNA]</scope>
    <source>
        <strain evidence="3 4">Hs20B0-1</strain>
    </source>
</reference>
<feature type="transmembrane region" description="Helical" evidence="1">
    <location>
        <begin position="21"/>
        <end position="37"/>
    </location>
</feature>
<evidence type="ECO:0000259" key="2">
    <source>
        <dbReference type="Pfam" id="PF14340"/>
    </source>
</evidence>
<evidence type="ECO:0000313" key="3">
    <source>
        <dbReference type="EMBL" id="GFH39984.1"/>
    </source>
</evidence>
<keyword evidence="4" id="KW-1185">Reference proteome</keyword>
<feature type="transmembrane region" description="Helical" evidence="1">
    <location>
        <begin position="82"/>
        <end position="99"/>
    </location>
</feature>
<comment type="caution">
    <text evidence="3">The sequence shown here is derived from an EMBL/GenBank/DDBJ whole genome shotgun (WGS) entry which is preliminary data.</text>
</comment>
<evidence type="ECO:0000256" key="1">
    <source>
        <dbReference type="SAM" id="Phobius"/>
    </source>
</evidence>
<feature type="transmembrane region" description="Helical" evidence="1">
    <location>
        <begin position="43"/>
        <end position="61"/>
    </location>
</feature>
<keyword evidence="1" id="KW-0472">Membrane</keyword>
<keyword evidence="1" id="KW-0812">Transmembrane</keyword>
<name>A0A6A0B6P3_9LACT</name>
<dbReference type="PIRSF" id="PIRSF030042">
    <property type="entry name" value="UCP030042"/>
    <property type="match status" value="1"/>
</dbReference>
<gene>
    <name evidence="3" type="primary">yogA</name>
    <name evidence="3" type="ORF">Hs20B_03820</name>
</gene>
<feature type="domain" description="DUF4395" evidence="2">
    <location>
        <begin position="11"/>
        <end position="135"/>
    </location>
</feature>
<feature type="transmembrane region" description="Helical" evidence="1">
    <location>
        <begin position="105"/>
        <end position="130"/>
    </location>
</feature>
<dbReference type="Proteomes" id="UP000475928">
    <property type="component" value="Unassembled WGS sequence"/>
</dbReference>
<dbReference type="InterPro" id="IPR025508">
    <property type="entry name" value="DUF4395"/>
</dbReference>
<dbReference type="AlphaFoldDB" id="A0A6A0B6P3"/>
<accession>A0A6A0B6P3</accession>
<protein>
    <recommendedName>
        <fullName evidence="2">DUF4395 domain-containing protein</fullName>
    </recommendedName>
</protein>